<comment type="caution">
    <text evidence="2">The sequence shown here is derived from an EMBL/GenBank/DDBJ whole genome shotgun (WGS) entry which is preliminary data.</text>
</comment>
<keyword evidence="1" id="KW-0732">Signal</keyword>
<evidence type="ECO:0000313" key="3">
    <source>
        <dbReference type="Proteomes" id="UP001633002"/>
    </source>
</evidence>
<evidence type="ECO:0000313" key="2">
    <source>
        <dbReference type="EMBL" id="KAL3685887.1"/>
    </source>
</evidence>
<name>A0ABD3H5U1_9MARC</name>
<evidence type="ECO:0000256" key="1">
    <source>
        <dbReference type="SAM" id="SignalP"/>
    </source>
</evidence>
<dbReference type="AlphaFoldDB" id="A0ABD3H5U1"/>
<evidence type="ECO:0008006" key="4">
    <source>
        <dbReference type="Google" id="ProtNLM"/>
    </source>
</evidence>
<accession>A0ABD3H5U1</accession>
<feature type="signal peptide" evidence="1">
    <location>
        <begin position="1"/>
        <end position="18"/>
    </location>
</feature>
<dbReference type="EMBL" id="JBJQOH010000006">
    <property type="protein sequence ID" value="KAL3685887.1"/>
    <property type="molecule type" value="Genomic_DNA"/>
</dbReference>
<feature type="chain" id="PRO_5044862958" description="Secreted protein" evidence="1">
    <location>
        <begin position="19"/>
        <end position="160"/>
    </location>
</feature>
<gene>
    <name evidence="2" type="ORF">R1sor_003909</name>
</gene>
<organism evidence="2 3">
    <name type="scientific">Riccia sorocarpa</name>
    <dbReference type="NCBI Taxonomy" id="122646"/>
    <lineage>
        <taxon>Eukaryota</taxon>
        <taxon>Viridiplantae</taxon>
        <taxon>Streptophyta</taxon>
        <taxon>Embryophyta</taxon>
        <taxon>Marchantiophyta</taxon>
        <taxon>Marchantiopsida</taxon>
        <taxon>Marchantiidae</taxon>
        <taxon>Marchantiales</taxon>
        <taxon>Ricciaceae</taxon>
        <taxon>Riccia</taxon>
    </lineage>
</organism>
<dbReference type="Proteomes" id="UP001633002">
    <property type="component" value="Unassembled WGS sequence"/>
</dbReference>
<reference evidence="2 3" key="1">
    <citation type="submission" date="2024-09" db="EMBL/GenBank/DDBJ databases">
        <title>Chromosome-scale assembly of Riccia sorocarpa.</title>
        <authorList>
            <person name="Paukszto L."/>
        </authorList>
    </citation>
    <scope>NUCLEOTIDE SEQUENCE [LARGE SCALE GENOMIC DNA]</scope>
    <source>
        <strain evidence="2">LP-2024</strain>
        <tissue evidence="2">Aerial parts of the thallus</tissue>
    </source>
</reference>
<protein>
    <recommendedName>
        <fullName evidence="4">Secreted protein</fullName>
    </recommendedName>
</protein>
<sequence>MLFSVGLLLCFVLGLLQQAEKSVLRLLALALFGGSVGSVLCRFNRIVPPSGDEAICGRLAVGALLLASKAVSVRRDCLIPLHTCAYGVRFRSETIPVVEDLKLLVRLVFLRLLDARSRRETCLEDGRESCMKVACDGLHSLLTHSCFGAPRTPLSFVLIA</sequence>
<proteinExistence type="predicted"/>
<keyword evidence="3" id="KW-1185">Reference proteome</keyword>